<dbReference type="InterPro" id="IPR027417">
    <property type="entry name" value="P-loop_NTPase"/>
</dbReference>
<evidence type="ECO:0000313" key="2">
    <source>
        <dbReference type="Proteomes" id="UP001629058"/>
    </source>
</evidence>
<sequence>MSTNFSQYQMPVVKVPLNFMQMHVSKAIKDGVKEIDVEAGRGAGKSTVLGKKIKTNVKEMPKSTGVIVGETFVQIKSRTLPSTKEGLEMFGLYEGIDYVVGKEGGSGYEQPFQKPNDWKNTIHFRNGTIAVFVSLDNPNSGRGLNASWVVGDEAALLDWTRLFNNVLTTNRTVKADFKYAKSLNSLMFVSSVAMTRKGEWFTNRETLANAEPDYSLNYRFIKANSHVNAYNLRKGWAKDMKKEALSILLYEAEIENIRPRGVLEGFYPQLKLKHYYQYQDDYVMMGGVTEYFTESCKYNQDLVRGVPIDFNLDFGGKINCGTVSQYLKSQHQINFIKEFYAKSVDSEKLSDLVKKFIEYYEPHKASCNVVNLYHDRSGYKEEANSKTTLAEDVENLLRKAGWKVINRTPNTNNPGHILKFRLIEEVLSETNHELPTVRINQDRCPNLIISMENAEVTHKDGFEKDKSSEKSKTIPQEHATHFSDTFDYRLYWGFGDVIDPNYTSSFLITNL</sequence>
<reference evidence="1 2" key="1">
    <citation type="submission" date="2024-06" db="EMBL/GenBank/DDBJ databases">
        <authorList>
            <person name="Kaempfer P."/>
            <person name="Viver T."/>
        </authorList>
    </citation>
    <scope>NUCLEOTIDE SEQUENCE [LARGE SCALE GENOMIC DNA]</scope>
    <source>
        <strain evidence="1 2">ST-37</strain>
    </source>
</reference>
<dbReference type="Gene3D" id="3.40.50.300">
    <property type="entry name" value="P-loop containing nucleotide triphosphate hydrolases"/>
    <property type="match status" value="1"/>
</dbReference>
<dbReference type="RefSeq" id="WP_408091317.1">
    <property type="nucleotide sequence ID" value="NZ_JBELPY010000009.1"/>
</dbReference>
<gene>
    <name evidence="1" type="ORF">ABS765_13290</name>
</gene>
<proteinExistence type="predicted"/>
<name>A0ABW8Y4X1_9FLAO</name>
<keyword evidence="2" id="KW-1185">Reference proteome</keyword>
<dbReference type="EMBL" id="JBELPY010000009">
    <property type="protein sequence ID" value="MFL9834998.1"/>
    <property type="molecule type" value="Genomic_DNA"/>
</dbReference>
<evidence type="ECO:0008006" key="3">
    <source>
        <dbReference type="Google" id="ProtNLM"/>
    </source>
</evidence>
<accession>A0ABW8Y4X1</accession>
<comment type="caution">
    <text evidence="1">The sequence shown here is derived from an EMBL/GenBank/DDBJ whole genome shotgun (WGS) entry which is preliminary data.</text>
</comment>
<protein>
    <recommendedName>
        <fullName evidence="3">Terminase-like family protein</fullName>
    </recommendedName>
</protein>
<evidence type="ECO:0000313" key="1">
    <source>
        <dbReference type="EMBL" id="MFL9834998.1"/>
    </source>
</evidence>
<dbReference type="Proteomes" id="UP001629058">
    <property type="component" value="Unassembled WGS sequence"/>
</dbReference>
<organism evidence="1 2">
    <name type="scientific">Chryseobacterium terrae</name>
    <dbReference type="NCBI Taxonomy" id="3163299"/>
    <lineage>
        <taxon>Bacteria</taxon>
        <taxon>Pseudomonadati</taxon>
        <taxon>Bacteroidota</taxon>
        <taxon>Flavobacteriia</taxon>
        <taxon>Flavobacteriales</taxon>
        <taxon>Weeksellaceae</taxon>
        <taxon>Chryseobacterium group</taxon>
        <taxon>Chryseobacterium</taxon>
    </lineage>
</organism>